<protein>
    <submittedName>
        <fullName evidence="2">Uncharacterized protein</fullName>
    </submittedName>
</protein>
<feature type="region of interest" description="Disordered" evidence="1">
    <location>
        <begin position="283"/>
        <end position="317"/>
    </location>
</feature>
<keyword evidence="3" id="KW-1185">Reference proteome</keyword>
<organism evidence="2 3">
    <name type="scientific">Phialocephala subalpina</name>
    <dbReference type="NCBI Taxonomy" id="576137"/>
    <lineage>
        <taxon>Eukaryota</taxon>
        <taxon>Fungi</taxon>
        <taxon>Dikarya</taxon>
        <taxon>Ascomycota</taxon>
        <taxon>Pezizomycotina</taxon>
        <taxon>Leotiomycetes</taxon>
        <taxon>Helotiales</taxon>
        <taxon>Mollisiaceae</taxon>
        <taxon>Phialocephala</taxon>
        <taxon>Phialocephala fortinii species complex</taxon>
    </lineage>
</organism>
<proteinExistence type="predicted"/>
<dbReference type="OrthoDB" id="10488421at2759"/>
<evidence type="ECO:0000313" key="3">
    <source>
        <dbReference type="Proteomes" id="UP000184330"/>
    </source>
</evidence>
<feature type="compositionally biased region" description="Acidic residues" evidence="1">
    <location>
        <begin position="304"/>
        <end position="317"/>
    </location>
</feature>
<sequence>MDPPPRPPWHRSLPPLNPNPFALMRENMNRATFYLKDMDAQLESIEARLDAINPDPVFKGTDFKFLPKSDASLRSGSSVSPTTGGFRPQQAYDPVKAAEENVEGYDPRKPETGQASRAEENIKGYDPKEPATGQNTRAPASNEIQSMYPGFSIFGVPLGNQRGIPNAYWDGERFVDPPSKGTKRKQAQAGVHVSNPPAKKRKTQEAGTETAKYWPIGWPKGWPRSFDSGTMSGYTADGEESPDLPKAPPPTAIGLGISGMNLHDIPPNGPIAKQLEKELSRDLFGEDGDDTGYEQPIYVKWDELQETSDSDDSENEN</sequence>
<dbReference type="Proteomes" id="UP000184330">
    <property type="component" value="Unassembled WGS sequence"/>
</dbReference>
<feature type="compositionally biased region" description="Polar residues" evidence="1">
    <location>
        <begin position="72"/>
        <end position="83"/>
    </location>
</feature>
<reference evidence="2 3" key="1">
    <citation type="submission" date="2016-03" db="EMBL/GenBank/DDBJ databases">
        <authorList>
            <person name="Ploux O."/>
        </authorList>
    </citation>
    <scope>NUCLEOTIDE SEQUENCE [LARGE SCALE GENOMIC DNA]</scope>
    <source>
        <strain evidence="2 3">UAMH 11012</strain>
    </source>
</reference>
<feature type="region of interest" description="Disordered" evidence="1">
    <location>
        <begin position="178"/>
        <end position="206"/>
    </location>
</feature>
<dbReference type="EMBL" id="FJOG01000002">
    <property type="protein sequence ID" value="CZR51724.1"/>
    <property type="molecule type" value="Genomic_DNA"/>
</dbReference>
<accession>A0A1L7WG27</accession>
<dbReference type="AlphaFoldDB" id="A0A1L7WG27"/>
<evidence type="ECO:0000313" key="2">
    <source>
        <dbReference type="EMBL" id="CZR51724.1"/>
    </source>
</evidence>
<evidence type="ECO:0000256" key="1">
    <source>
        <dbReference type="SAM" id="MobiDB-lite"/>
    </source>
</evidence>
<gene>
    <name evidence="2" type="ORF">PAC_01601</name>
</gene>
<feature type="region of interest" description="Disordered" evidence="1">
    <location>
        <begin position="69"/>
        <end position="140"/>
    </location>
</feature>
<feature type="compositionally biased region" description="Basic and acidic residues" evidence="1">
    <location>
        <begin position="105"/>
        <end position="129"/>
    </location>
</feature>
<name>A0A1L7WG27_9HELO</name>